<gene>
    <name evidence="3" type="ORF">SAMN04487971_10371</name>
</gene>
<dbReference type="InterPro" id="IPR008719">
    <property type="entry name" value="N2O_reductase_NosL"/>
</dbReference>
<dbReference type="Proteomes" id="UP000199555">
    <property type="component" value="Unassembled WGS sequence"/>
</dbReference>
<sequence length="182" mass="19179">MKRLALAALLALSLAGCREETVASAPPVTLTADAVGRYCGMNLSEHEGPKGQVILAEGHDPFWFSSARDTLAFTMMPDEPKDYAAVYVSDMGRAASWAEPGADNWVEARQAFYVEGSEARGGMGGSEIVPFSTREAAEAFAAEQGGTVLAYAELTPEQVLGGGDENGDAPMDDPEEQAHAAH</sequence>
<dbReference type="Pfam" id="PF05573">
    <property type="entry name" value="NosL"/>
    <property type="match status" value="1"/>
</dbReference>
<dbReference type="PROSITE" id="PS51257">
    <property type="entry name" value="PROKAR_LIPOPROTEIN"/>
    <property type="match status" value="1"/>
</dbReference>
<feature type="chain" id="PRO_5011690068" evidence="2">
    <location>
        <begin position="19"/>
        <end position="182"/>
    </location>
</feature>
<dbReference type="SUPFAM" id="SSF160387">
    <property type="entry name" value="NosL/MerB-like"/>
    <property type="match status" value="1"/>
</dbReference>
<evidence type="ECO:0000256" key="1">
    <source>
        <dbReference type="SAM" id="MobiDB-lite"/>
    </source>
</evidence>
<evidence type="ECO:0000313" key="4">
    <source>
        <dbReference type="Proteomes" id="UP000199555"/>
    </source>
</evidence>
<evidence type="ECO:0000256" key="2">
    <source>
        <dbReference type="SAM" id="SignalP"/>
    </source>
</evidence>
<dbReference type="AlphaFoldDB" id="A0A1G9EPJ8"/>
<dbReference type="RefSeq" id="WP_090753250.1">
    <property type="nucleotide sequence ID" value="NZ_FNGE01000003.1"/>
</dbReference>
<dbReference type="STRING" id="525640.SAMN04487971_10371"/>
<feature type="region of interest" description="Disordered" evidence="1">
    <location>
        <begin position="156"/>
        <end position="182"/>
    </location>
</feature>
<keyword evidence="4" id="KW-1185">Reference proteome</keyword>
<name>A0A1G9EPJ8_9RHOB</name>
<dbReference type="OrthoDB" id="7354657at2"/>
<dbReference type="Gene3D" id="3.30.70.2050">
    <property type="match status" value="1"/>
</dbReference>
<protein>
    <submittedName>
        <fullName evidence="3">Copper chaperone NosL</fullName>
    </submittedName>
</protein>
<keyword evidence="2" id="KW-0732">Signal</keyword>
<evidence type="ECO:0000313" key="3">
    <source>
        <dbReference type="EMBL" id="SDK78008.1"/>
    </source>
</evidence>
<feature type="compositionally biased region" description="Acidic residues" evidence="1">
    <location>
        <begin position="165"/>
        <end position="175"/>
    </location>
</feature>
<dbReference type="Gene3D" id="3.30.70.2060">
    <property type="match status" value="1"/>
</dbReference>
<feature type="signal peptide" evidence="2">
    <location>
        <begin position="1"/>
        <end position="18"/>
    </location>
</feature>
<dbReference type="PANTHER" id="PTHR41247">
    <property type="entry name" value="HTH-TYPE TRANSCRIPTIONAL REPRESSOR YCNK"/>
    <property type="match status" value="1"/>
</dbReference>
<reference evidence="4" key="1">
    <citation type="submission" date="2016-10" db="EMBL/GenBank/DDBJ databases">
        <authorList>
            <person name="Varghese N."/>
            <person name="Submissions S."/>
        </authorList>
    </citation>
    <scope>NUCLEOTIDE SEQUENCE [LARGE SCALE GENOMIC DNA]</scope>
    <source>
        <strain evidence="4">CGMCC 1.7655</strain>
    </source>
</reference>
<proteinExistence type="predicted"/>
<accession>A0A1G9EPJ8</accession>
<dbReference type="EMBL" id="FNGE01000003">
    <property type="protein sequence ID" value="SDK78008.1"/>
    <property type="molecule type" value="Genomic_DNA"/>
</dbReference>
<dbReference type="PANTHER" id="PTHR41247:SF1">
    <property type="entry name" value="HTH-TYPE TRANSCRIPTIONAL REPRESSOR YCNK"/>
    <property type="match status" value="1"/>
</dbReference>
<organism evidence="3 4">
    <name type="scientific">Paracoccus chinensis</name>
    <dbReference type="NCBI Taxonomy" id="525640"/>
    <lineage>
        <taxon>Bacteria</taxon>
        <taxon>Pseudomonadati</taxon>
        <taxon>Pseudomonadota</taxon>
        <taxon>Alphaproteobacteria</taxon>
        <taxon>Rhodobacterales</taxon>
        <taxon>Paracoccaceae</taxon>
        <taxon>Paracoccus</taxon>
    </lineage>
</organism>